<accession>A0A7W6ENE4</accession>
<dbReference type="Pfam" id="PF13524">
    <property type="entry name" value="Glyco_trans_1_2"/>
    <property type="match status" value="1"/>
</dbReference>
<dbReference type="RefSeq" id="WP_183971171.1">
    <property type="nucleotide sequence ID" value="NZ_JACIBY010000001.1"/>
</dbReference>
<reference evidence="2 3" key="1">
    <citation type="submission" date="2020-08" db="EMBL/GenBank/DDBJ databases">
        <title>Genomic Encyclopedia of Type Strains, Phase IV (KMG-IV): sequencing the most valuable type-strain genomes for metagenomic binning, comparative biology and taxonomic classification.</title>
        <authorList>
            <person name="Goeker M."/>
        </authorList>
    </citation>
    <scope>NUCLEOTIDE SEQUENCE [LARGE SCALE GENOMIC DNA]</scope>
    <source>
        <strain evidence="2 3">DSM 17976</strain>
    </source>
</reference>
<dbReference type="AlphaFoldDB" id="A0A7W6ENE4"/>
<feature type="domain" description="Spore protein YkvP/CgeB glycosyl transferase-like" evidence="1">
    <location>
        <begin position="195"/>
        <end position="326"/>
    </location>
</feature>
<dbReference type="Proteomes" id="UP000541352">
    <property type="component" value="Unassembled WGS sequence"/>
</dbReference>
<sequence length="343" mass="39707">MNTIWYLGSSSIDSTSFHRSKALKRLGYNVLLFDPYKTLNNPFDRFLNPIHFRTGYILTNNKITRWCEELLENQPAPDIIWINSGELFGPSALKVLRQKKAPIILYNNDDPTGKRDGARFNLLLKSIPYYDICAVMRDVNINEFTKKKAQKVVRVTMSYDEVEHAPFSDPLIISPKFHSDVAFIGTCMKNENRDRFIYSLIKSNINVSIWGDRWNQSPYWNKLKPYHRGNSISGREYVSAIQGAKICLGLLSKGNRDLHTQRSLEVPYAGGVLCAQRTNEHLELFREKQDALFWSSLDECIEICKHLLENNNYREEVRFSGMKRVREIKVGNQDVCQKILSSI</sequence>
<proteinExistence type="predicted"/>
<keyword evidence="3" id="KW-1185">Reference proteome</keyword>
<evidence type="ECO:0000259" key="1">
    <source>
        <dbReference type="Pfam" id="PF13524"/>
    </source>
</evidence>
<gene>
    <name evidence="2" type="ORF">FHS57_000396</name>
</gene>
<evidence type="ECO:0000313" key="3">
    <source>
        <dbReference type="Proteomes" id="UP000541352"/>
    </source>
</evidence>
<comment type="caution">
    <text evidence="2">The sequence shown here is derived from an EMBL/GenBank/DDBJ whole genome shotgun (WGS) entry which is preliminary data.</text>
</comment>
<name>A0A7W6ENE4_9BACT</name>
<dbReference type="SUPFAM" id="SSF53756">
    <property type="entry name" value="UDP-Glycosyltransferase/glycogen phosphorylase"/>
    <property type="match status" value="1"/>
</dbReference>
<organism evidence="2 3">
    <name type="scientific">Runella defluvii</name>
    <dbReference type="NCBI Taxonomy" id="370973"/>
    <lineage>
        <taxon>Bacteria</taxon>
        <taxon>Pseudomonadati</taxon>
        <taxon>Bacteroidota</taxon>
        <taxon>Cytophagia</taxon>
        <taxon>Cytophagales</taxon>
        <taxon>Spirosomataceae</taxon>
        <taxon>Runella</taxon>
    </lineage>
</organism>
<dbReference type="InterPro" id="IPR055259">
    <property type="entry name" value="YkvP/CgeB_Glyco_trans-like"/>
</dbReference>
<dbReference type="EMBL" id="JACIBY010000001">
    <property type="protein sequence ID" value="MBB3836414.1"/>
    <property type="molecule type" value="Genomic_DNA"/>
</dbReference>
<evidence type="ECO:0000313" key="2">
    <source>
        <dbReference type="EMBL" id="MBB3836414.1"/>
    </source>
</evidence>
<protein>
    <recommendedName>
        <fullName evidence="1">Spore protein YkvP/CgeB glycosyl transferase-like domain-containing protein</fullName>
    </recommendedName>
</protein>